<organism evidence="2 3">
    <name type="scientific">Talaromyces proteolyticus</name>
    <dbReference type="NCBI Taxonomy" id="1131652"/>
    <lineage>
        <taxon>Eukaryota</taxon>
        <taxon>Fungi</taxon>
        <taxon>Dikarya</taxon>
        <taxon>Ascomycota</taxon>
        <taxon>Pezizomycotina</taxon>
        <taxon>Eurotiomycetes</taxon>
        <taxon>Eurotiomycetidae</taxon>
        <taxon>Eurotiales</taxon>
        <taxon>Trichocomaceae</taxon>
        <taxon>Talaromyces</taxon>
        <taxon>Talaromyces sect. Bacilispori</taxon>
    </lineage>
</organism>
<gene>
    <name evidence="2" type="ORF">BGW36DRAFT_425986</name>
</gene>
<keyword evidence="1" id="KW-0812">Transmembrane</keyword>
<evidence type="ECO:0000313" key="3">
    <source>
        <dbReference type="Proteomes" id="UP001201262"/>
    </source>
</evidence>
<proteinExistence type="predicted"/>
<keyword evidence="1" id="KW-1133">Transmembrane helix</keyword>
<dbReference type="EMBL" id="JAJTJA010000005">
    <property type="protein sequence ID" value="KAH8698274.1"/>
    <property type="molecule type" value="Genomic_DNA"/>
</dbReference>
<protein>
    <submittedName>
        <fullName evidence="2">Uncharacterized protein</fullName>
    </submittedName>
</protein>
<dbReference type="RefSeq" id="XP_046072738.1">
    <property type="nucleotide sequence ID" value="XM_046220194.1"/>
</dbReference>
<reference evidence="2" key="1">
    <citation type="submission" date="2021-12" db="EMBL/GenBank/DDBJ databases">
        <title>Convergent genome expansion in fungi linked to evolution of root-endophyte symbiosis.</title>
        <authorList>
            <consortium name="DOE Joint Genome Institute"/>
            <person name="Ke Y.-H."/>
            <person name="Bonito G."/>
            <person name="Liao H.-L."/>
            <person name="Looney B."/>
            <person name="Rojas-Flechas A."/>
            <person name="Nash J."/>
            <person name="Hameed K."/>
            <person name="Schadt C."/>
            <person name="Martin F."/>
            <person name="Crous P.W."/>
            <person name="Miettinen O."/>
            <person name="Magnuson J.K."/>
            <person name="Labbe J."/>
            <person name="Jacobson D."/>
            <person name="Doktycz M.J."/>
            <person name="Veneault-Fourrey C."/>
            <person name="Kuo A."/>
            <person name="Mondo S."/>
            <person name="Calhoun S."/>
            <person name="Riley R."/>
            <person name="Ohm R."/>
            <person name="LaButti K."/>
            <person name="Andreopoulos B."/>
            <person name="Pangilinan J."/>
            <person name="Nolan M."/>
            <person name="Tritt A."/>
            <person name="Clum A."/>
            <person name="Lipzen A."/>
            <person name="Daum C."/>
            <person name="Barry K."/>
            <person name="Grigoriev I.V."/>
            <person name="Vilgalys R."/>
        </authorList>
    </citation>
    <scope>NUCLEOTIDE SEQUENCE</scope>
    <source>
        <strain evidence="2">PMI_201</strain>
    </source>
</reference>
<sequence>MPSIDDDFNLRLDAETLSSDLPLNTRYCLDCPVWSRERMLRFPVSPASSFLRASCQSIRTGPGSIRGFAASSTARRSAPPLLSTLSSLSTLSTGHRHYSSKSPPQDSRSQFKILPFVAILLIGTGSYVFLVKSRASARPAAIQRN</sequence>
<evidence type="ECO:0000256" key="1">
    <source>
        <dbReference type="SAM" id="Phobius"/>
    </source>
</evidence>
<evidence type="ECO:0000313" key="2">
    <source>
        <dbReference type="EMBL" id="KAH8698274.1"/>
    </source>
</evidence>
<name>A0AAD4KTR1_9EURO</name>
<accession>A0AAD4KTR1</accession>
<keyword evidence="3" id="KW-1185">Reference proteome</keyword>
<dbReference type="Proteomes" id="UP001201262">
    <property type="component" value="Unassembled WGS sequence"/>
</dbReference>
<feature type="transmembrane region" description="Helical" evidence="1">
    <location>
        <begin position="113"/>
        <end position="131"/>
    </location>
</feature>
<comment type="caution">
    <text evidence="2">The sequence shown here is derived from an EMBL/GenBank/DDBJ whole genome shotgun (WGS) entry which is preliminary data.</text>
</comment>
<keyword evidence="1" id="KW-0472">Membrane</keyword>
<dbReference type="GeneID" id="70250481"/>
<dbReference type="AlphaFoldDB" id="A0AAD4KTR1"/>